<dbReference type="PANTHER" id="PTHR33799:SF1">
    <property type="entry name" value="PTS SYSTEM MANNOSE-SPECIFIC EIIAB COMPONENT-RELATED"/>
    <property type="match status" value="1"/>
</dbReference>
<dbReference type="Proteomes" id="UP001233112">
    <property type="component" value="Chromosome"/>
</dbReference>
<dbReference type="EMBL" id="CP132482">
    <property type="protein sequence ID" value="WLV78385.1"/>
    <property type="molecule type" value="Genomic_DNA"/>
</dbReference>
<dbReference type="InterPro" id="IPR051471">
    <property type="entry name" value="Bacterial_PTS_sugar_comp"/>
</dbReference>
<evidence type="ECO:0000313" key="9">
    <source>
        <dbReference type="EMBL" id="WLV78385.1"/>
    </source>
</evidence>
<dbReference type="Gene3D" id="3.40.50.510">
    <property type="entry name" value="Phosphotransferase system, mannose-type IIA component"/>
    <property type="match status" value="1"/>
</dbReference>
<evidence type="ECO:0000256" key="4">
    <source>
        <dbReference type="ARBA" id="ARBA00022597"/>
    </source>
</evidence>
<evidence type="ECO:0000256" key="6">
    <source>
        <dbReference type="ARBA" id="ARBA00022683"/>
    </source>
</evidence>
<evidence type="ECO:0000256" key="1">
    <source>
        <dbReference type="ARBA" id="ARBA00004496"/>
    </source>
</evidence>
<name>A0ABY9L425_9LACO</name>
<dbReference type="InterPro" id="IPR004701">
    <property type="entry name" value="PTS_EIIA_man-typ"/>
</dbReference>
<keyword evidence="7" id="KW-0418">Kinase</keyword>
<evidence type="ECO:0000256" key="7">
    <source>
        <dbReference type="ARBA" id="ARBA00022777"/>
    </source>
</evidence>
<evidence type="ECO:0000256" key="2">
    <source>
        <dbReference type="ARBA" id="ARBA00022448"/>
    </source>
</evidence>
<accession>A0ABY9L425</accession>
<keyword evidence="6" id="KW-0598">Phosphotransferase system</keyword>
<keyword evidence="2" id="KW-0813">Transport</keyword>
<dbReference type="PROSITE" id="PS51096">
    <property type="entry name" value="PTS_EIIA_TYPE_4"/>
    <property type="match status" value="1"/>
</dbReference>
<evidence type="ECO:0000256" key="3">
    <source>
        <dbReference type="ARBA" id="ARBA00022490"/>
    </source>
</evidence>
<comment type="subcellular location">
    <subcellularLocation>
        <location evidence="1">Cytoplasm</location>
    </subcellularLocation>
</comment>
<dbReference type="RefSeq" id="WP_274784288.1">
    <property type="nucleotide sequence ID" value="NZ_CP132482.1"/>
</dbReference>
<reference evidence="9 10" key="1">
    <citation type="submission" date="2023-08" db="EMBL/GenBank/DDBJ databases">
        <authorList>
            <person name="Buchebner-Jance M."/>
        </authorList>
    </citation>
    <scope>NUCLEOTIDE SEQUENCE [LARGE SCALE GENOMIC DNA]</scope>
    <source>
        <strain evidence="9 10">NCIMB 15471</strain>
    </source>
</reference>
<organism evidence="9 10">
    <name type="scientific">Lacticaseibacillus parahuelsenbergensis</name>
    <dbReference type="NCBI Taxonomy" id="3068305"/>
    <lineage>
        <taxon>Bacteria</taxon>
        <taxon>Bacillati</taxon>
        <taxon>Bacillota</taxon>
        <taxon>Bacilli</taxon>
        <taxon>Lactobacillales</taxon>
        <taxon>Lactobacillaceae</taxon>
        <taxon>Lacticaseibacillus</taxon>
    </lineage>
</organism>
<keyword evidence="4" id="KW-0762">Sugar transport</keyword>
<dbReference type="InterPro" id="IPR033887">
    <property type="entry name" value="PTS_IIA_man"/>
</dbReference>
<evidence type="ECO:0000256" key="5">
    <source>
        <dbReference type="ARBA" id="ARBA00022679"/>
    </source>
</evidence>
<evidence type="ECO:0000259" key="8">
    <source>
        <dbReference type="PROSITE" id="PS51096"/>
    </source>
</evidence>
<keyword evidence="10" id="KW-1185">Reference proteome</keyword>
<dbReference type="Pfam" id="PF03610">
    <property type="entry name" value="EIIA-man"/>
    <property type="match status" value="1"/>
</dbReference>
<keyword evidence="3" id="KW-0963">Cytoplasm</keyword>
<dbReference type="InterPro" id="IPR036662">
    <property type="entry name" value="PTS_EIIA_man-typ_sf"/>
</dbReference>
<evidence type="ECO:0000313" key="10">
    <source>
        <dbReference type="Proteomes" id="UP001233112"/>
    </source>
</evidence>
<dbReference type="CDD" id="cd00006">
    <property type="entry name" value="PTS_IIA_man"/>
    <property type="match status" value="1"/>
</dbReference>
<gene>
    <name evidence="9" type="ORF">LACPH_000340</name>
</gene>
<dbReference type="SUPFAM" id="SSF53062">
    <property type="entry name" value="PTS system fructose IIA component-like"/>
    <property type="match status" value="1"/>
</dbReference>
<dbReference type="PANTHER" id="PTHR33799">
    <property type="entry name" value="PTS PERMEASE-RELATED-RELATED"/>
    <property type="match status" value="1"/>
</dbReference>
<protein>
    <submittedName>
        <fullName evidence="9">PTS fructose transporter subunit IIA</fullName>
    </submittedName>
</protein>
<keyword evidence="5" id="KW-0808">Transferase</keyword>
<feature type="domain" description="PTS EIIA type-4" evidence="8">
    <location>
        <begin position="1"/>
        <end position="118"/>
    </location>
</feature>
<sequence>MSELLLISHGRYCEELKKSVEMILGSQENILTLSLGPNDGPDDFRERFEKIMELSDHFTVFADLIGGTPCNVAARVLMESTKKFDLYAGMNMPMVISYVNAHLVDKKGSLVSDAKKGIACVNEIIEQA</sequence>
<proteinExistence type="predicted"/>